<reference evidence="2 3" key="1">
    <citation type="submission" date="2018-07" db="EMBL/GenBank/DDBJ databases">
        <title>Arthrobacter sp. nov., isolated from raw cow's milk with high bacterial count.</title>
        <authorList>
            <person name="Hahne J."/>
            <person name="Isele D."/>
            <person name="Lipski A."/>
        </authorList>
    </citation>
    <scope>NUCLEOTIDE SEQUENCE [LARGE SCALE GENOMIC DNA]</scope>
    <source>
        <strain evidence="2 3">JZ R-35</strain>
    </source>
</reference>
<comment type="caution">
    <text evidence="2">The sequence shown here is derived from an EMBL/GenBank/DDBJ whole genome shotgun (WGS) entry which is preliminary data.</text>
</comment>
<dbReference type="Proteomes" id="UP000265419">
    <property type="component" value="Unassembled WGS sequence"/>
</dbReference>
<keyword evidence="3" id="KW-1185">Reference proteome</keyword>
<protein>
    <submittedName>
        <fullName evidence="2">Uncharacterized protein</fullName>
    </submittedName>
</protein>
<feature type="chain" id="PRO_5017188770" evidence="1">
    <location>
        <begin position="22"/>
        <end position="145"/>
    </location>
</feature>
<gene>
    <name evidence="2" type="ORF">DWB68_08425</name>
</gene>
<evidence type="ECO:0000313" key="3">
    <source>
        <dbReference type="Proteomes" id="UP000265419"/>
    </source>
</evidence>
<dbReference type="EMBL" id="QQXK01000014">
    <property type="protein sequence ID" value="RII42243.1"/>
    <property type="molecule type" value="Genomic_DNA"/>
</dbReference>
<organism evidence="2 3">
    <name type="scientific">Galactobacter valiniphilus</name>
    <dbReference type="NCBI Taxonomy" id="2676122"/>
    <lineage>
        <taxon>Bacteria</taxon>
        <taxon>Bacillati</taxon>
        <taxon>Actinomycetota</taxon>
        <taxon>Actinomycetes</taxon>
        <taxon>Micrococcales</taxon>
        <taxon>Micrococcaceae</taxon>
        <taxon>Galactobacter</taxon>
    </lineage>
</organism>
<accession>A0A399J9I5</accession>
<evidence type="ECO:0000313" key="2">
    <source>
        <dbReference type="EMBL" id="RII42243.1"/>
    </source>
</evidence>
<dbReference type="AlphaFoldDB" id="A0A399J9I5"/>
<keyword evidence="1" id="KW-0732">Signal</keyword>
<sequence length="145" mass="14957">MSIGALLIPLGMALIGAVTSAATKLEEQGRTELTPIRVSDPQLVAAALESLGATNVAVEEHLVTATTATGVIRFERVGQVFAGVLLGAPQEASARAAADVEAAAGRLAQARTAELAKAQAAELGFTLIEERTEQGTINYVFEEIA</sequence>
<evidence type="ECO:0000256" key="1">
    <source>
        <dbReference type="SAM" id="SignalP"/>
    </source>
</evidence>
<proteinExistence type="predicted"/>
<name>A0A399J9I5_9MICC</name>
<dbReference type="RefSeq" id="WP_119424694.1">
    <property type="nucleotide sequence ID" value="NZ_JBHOFJ010000016.1"/>
</dbReference>
<feature type="signal peptide" evidence="1">
    <location>
        <begin position="1"/>
        <end position="21"/>
    </location>
</feature>